<dbReference type="NCBIfam" id="TIGR00030">
    <property type="entry name" value="S21p"/>
    <property type="match status" value="1"/>
</dbReference>
<dbReference type="GO" id="GO:1990904">
    <property type="term" value="C:ribonucleoprotein complex"/>
    <property type="evidence" value="ECO:0007669"/>
    <property type="project" value="UniProtKB-KW"/>
</dbReference>
<proteinExistence type="inferred from homology"/>
<evidence type="ECO:0000256" key="5">
    <source>
        <dbReference type="HAMAP-Rule" id="MF_00358"/>
    </source>
</evidence>
<dbReference type="RefSeq" id="WP_044632863.1">
    <property type="nucleotide sequence ID" value="NZ_JTDW01000006.1"/>
</dbReference>
<dbReference type="InterPro" id="IPR038380">
    <property type="entry name" value="Ribosomal_bS21_sf"/>
</dbReference>
<name>A0A0D7WCK2_9FLAO</name>
<evidence type="ECO:0000256" key="6">
    <source>
        <dbReference type="RuleBase" id="RU000667"/>
    </source>
</evidence>
<dbReference type="OrthoDB" id="598353at2"/>
<dbReference type="PATRIC" id="fig|1435349.4.peg.3061"/>
<gene>
    <name evidence="5" type="primary">rpsU</name>
    <name evidence="7" type="ORF">PW52_10340</name>
</gene>
<dbReference type="Pfam" id="PF01165">
    <property type="entry name" value="Ribosomal_S21"/>
    <property type="match status" value="1"/>
</dbReference>
<keyword evidence="8" id="KW-1185">Reference proteome</keyword>
<dbReference type="Proteomes" id="UP000032578">
    <property type="component" value="Unassembled WGS sequence"/>
</dbReference>
<dbReference type="AlphaFoldDB" id="A0A0D7WCK2"/>
<dbReference type="HAMAP" id="MF_00358">
    <property type="entry name" value="Ribosomal_bS21"/>
    <property type="match status" value="1"/>
</dbReference>
<reference evidence="7 8" key="1">
    <citation type="submission" date="2014-11" db="EMBL/GenBank/DDBJ databases">
        <title>Tamlana sedimentorum sp. nov., isolated from shallow sand sediments of the Sea of Japan.</title>
        <authorList>
            <person name="Romanenko L.A."/>
        </authorList>
    </citation>
    <scope>NUCLEOTIDE SEQUENCE [LARGE SCALE GENOMIC DNA]</scope>
    <source>
        <strain evidence="7 8">JCM 19808</strain>
    </source>
</reference>
<keyword evidence="3 5" id="KW-0687">Ribonucleoprotein</keyword>
<dbReference type="InterPro" id="IPR001911">
    <property type="entry name" value="Ribosomal_bS21"/>
</dbReference>
<accession>A0A0D7WCK2</accession>
<dbReference type="Gene3D" id="1.20.5.1150">
    <property type="entry name" value="Ribosomal protein S8"/>
    <property type="match status" value="1"/>
</dbReference>
<dbReference type="GO" id="GO:0003735">
    <property type="term" value="F:structural constituent of ribosome"/>
    <property type="evidence" value="ECO:0007669"/>
    <property type="project" value="InterPro"/>
</dbReference>
<evidence type="ECO:0000313" key="8">
    <source>
        <dbReference type="Proteomes" id="UP000032578"/>
    </source>
</evidence>
<sequence>MLKIILKEGESIERALKRYKRKHRNVKVMQNLRENQYFTKPSVERRREIQKASYIQGIRDQEDI</sequence>
<dbReference type="GO" id="GO:0005840">
    <property type="term" value="C:ribosome"/>
    <property type="evidence" value="ECO:0007669"/>
    <property type="project" value="UniProtKB-KW"/>
</dbReference>
<dbReference type="EMBL" id="JTDW01000006">
    <property type="protein sequence ID" value="KJD35482.1"/>
    <property type="molecule type" value="Genomic_DNA"/>
</dbReference>
<evidence type="ECO:0000256" key="2">
    <source>
        <dbReference type="ARBA" id="ARBA00022980"/>
    </source>
</evidence>
<protein>
    <recommendedName>
        <fullName evidence="4 5">Small ribosomal subunit protein bS21</fullName>
    </recommendedName>
</protein>
<evidence type="ECO:0000256" key="4">
    <source>
        <dbReference type="ARBA" id="ARBA00035135"/>
    </source>
</evidence>
<dbReference type="STRING" id="1435349.PW52_10340"/>
<comment type="similarity">
    <text evidence="1 5 6">Belongs to the bacterial ribosomal protein bS21 family.</text>
</comment>
<organism evidence="7 8">
    <name type="scientific">Neotamlana sedimentorum</name>
    <dbReference type="NCBI Taxonomy" id="1435349"/>
    <lineage>
        <taxon>Bacteria</taxon>
        <taxon>Pseudomonadati</taxon>
        <taxon>Bacteroidota</taxon>
        <taxon>Flavobacteriia</taxon>
        <taxon>Flavobacteriales</taxon>
        <taxon>Flavobacteriaceae</taxon>
        <taxon>Neotamlana</taxon>
    </lineage>
</organism>
<evidence type="ECO:0000256" key="1">
    <source>
        <dbReference type="ARBA" id="ARBA00006640"/>
    </source>
</evidence>
<keyword evidence="2 5" id="KW-0689">Ribosomal protein</keyword>
<dbReference type="PRINTS" id="PR00976">
    <property type="entry name" value="RIBOSOMALS21"/>
</dbReference>
<comment type="caution">
    <text evidence="7">The sequence shown here is derived from an EMBL/GenBank/DDBJ whole genome shotgun (WGS) entry which is preliminary data.</text>
</comment>
<evidence type="ECO:0000313" key="7">
    <source>
        <dbReference type="EMBL" id="KJD35482.1"/>
    </source>
</evidence>
<dbReference type="GO" id="GO:0006412">
    <property type="term" value="P:translation"/>
    <property type="evidence" value="ECO:0007669"/>
    <property type="project" value="UniProtKB-UniRule"/>
</dbReference>
<evidence type="ECO:0000256" key="3">
    <source>
        <dbReference type="ARBA" id="ARBA00023274"/>
    </source>
</evidence>